<evidence type="ECO:0000313" key="2">
    <source>
        <dbReference type="EMBL" id="KAE9019915.1"/>
    </source>
</evidence>
<dbReference type="OrthoDB" id="128658at2759"/>
<evidence type="ECO:0000256" key="1">
    <source>
        <dbReference type="SAM" id="MobiDB-lite"/>
    </source>
</evidence>
<organism evidence="3 7">
    <name type="scientific">Phytophthora rubi</name>
    <dbReference type="NCBI Taxonomy" id="129364"/>
    <lineage>
        <taxon>Eukaryota</taxon>
        <taxon>Sar</taxon>
        <taxon>Stramenopiles</taxon>
        <taxon>Oomycota</taxon>
        <taxon>Peronosporomycetes</taxon>
        <taxon>Peronosporales</taxon>
        <taxon>Peronosporaceae</taxon>
        <taxon>Phytophthora</taxon>
    </lineage>
</organism>
<evidence type="ECO:0000313" key="3">
    <source>
        <dbReference type="EMBL" id="KAE9036203.1"/>
    </source>
</evidence>
<proteinExistence type="predicted"/>
<dbReference type="EMBL" id="QXFU01000339">
    <property type="protein sequence ID" value="KAE9036203.1"/>
    <property type="molecule type" value="Genomic_DNA"/>
</dbReference>
<dbReference type="Proteomes" id="UP000429607">
    <property type="component" value="Unassembled WGS sequence"/>
</dbReference>
<sequence>MTRGESISSQERVVVVPQYWQRQENGSQTVVSDRGRIHQSRDLSSYPKRSKAKKQRVSTGSAKKSKSSSGSSTETPSPPQLDFDLAPETPVDVRRAIETIYVKASAAQRVPYQLAFPWEDQHAWYDPEEYPGVHAAHWRFWNAFRATFLEWALHAPLASSSAQAQRRKLKMAAIRERLCFISLCLGTWGYFNFLRRLEAPGNGNLIWWGGQAGRRTNEAKGYCNGARIGQCPFQGKGMFSDVDHTDRCGPQELSVIHHDGYCVPVVLI</sequence>
<reference evidence="5 7" key="1">
    <citation type="submission" date="2018-09" db="EMBL/GenBank/DDBJ databases">
        <title>Genomic investigation of the strawberry pathogen Phytophthora fragariae indicates pathogenicity is determined by transcriptional variation in three key races.</title>
        <authorList>
            <person name="Adams T.M."/>
            <person name="Armitage A.D."/>
            <person name="Sobczyk M.K."/>
            <person name="Bates H.J."/>
            <person name="Dunwell J.M."/>
            <person name="Nellist C.F."/>
            <person name="Harrison R.J."/>
        </authorList>
    </citation>
    <scope>NUCLEOTIDE SEQUENCE [LARGE SCALE GENOMIC DNA]</scope>
    <source>
        <strain evidence="2 5">SCRP249</strain>
        <strain evidence="3 7">SCRP324</strain>
        <strain evidence="4 6">SCRP333</strain>
    </source>
</reference>
<protein>
    <submittedName>
        <fullName evidence="3">Uncharacterized protein</fullName>
    </submittedName>
</protein>
<comment type="caution">
    <text evidence="3">The sequence shown here is derived from an EMBL/GenBank/DDBJ whole genome shotgun (WGS) entry which is preliminary data.</text>
</comment>
<gene>
    <name evidence="2" type="ORF">PR001_g13754</name>
    <name evidence="3" type="ORF">PR002_g7202</name>
    <name evidence="4" type="ORF">PR003_g14373</name>
</gene>
<evidence type="ECO:0000313" key="6">
    <source>
        <dbReference type="Proteomes" id="UP000434957"/>
    </source>
</evidence>
<evidence type="ECO:0000313" key="7">
    <source>
        <dbReference type="Proteomes" id="UP000435112"/>
    </source>
</evidence>
<dbReference type="Proteomes" id="UP000435112">
    <property type="component" value="Unassembled WGS sequence"/>
</dbReference>
<evidence type="ECO:0000313" key="5">
    <source>
        <dbReference type="Proteomes" id="UP000429607"/>
    </source>
</evidence>
<keyword evidence="6" id="KW-1185">Reference proteome</keyword>
<dbReference type="AlphaFoldDB" id="A0A6A3MWV6"/>
<accession>A0A6A3MWV6</accession>
<name>A0A6A3MWV6_9STRA</name>
<dbReference type="Proteomes" id="UP000434957">
    <property type="component" value="Unassembled WGS sequence"/>
</dbReference>
<feature type="compositionally biased region" description="Low complexity" evidence="1">
    <location>
        <begin position="58"/>
        <end position="75"/>
    </location>
</feature>
<dbReference type="EMBL" id="QXFV01000955">
    <property type="protein sequence ID" value="KAE9019915.1"/>
    <property type="molecule type" value="Genomic_DNA"/>
</dbReference>
<evidence type="ECO:0000313" key="4">
    <source>
        <dbReference type="EMBL" id="KAE9332734.1"/>
    </source>
</evidence>
<feature type="region of interest" description="Disordered" evidence="1">
    <location>
        <begin position="24"/>
        <end position="86"/>
    </location>
</feature>
<dbReference type="EMBL" id="QXFT01000949">
    <property type="protein sequence ID" value="KAE9332734.1"/>
    <property type="molecule type" value="Genomic_DNA"/>
</dbReference>